<organism evidence="1 2">
    <name type="scientific">Johnsonella ignava ATCC 51276</name>
    <dbReference type="NCBI Taxonomy" id="679200"/>
    <lineage>
        <taxon>Bacteria</taxon>
        <taxon>Bacillati</taxon>
        <taxon>Bacillota</taxon>
        <taxon>Clostridia</taxon>
        <taxon>Lachnospirales</taxon>
        <taxon>Lachnospiraceae</taxon>
        <taxon>Johnsonella</taxon>
    </lineage>
</organism>
<evidence type="ECO:0000313" key="1">
    <source>
        <dbReference type="EMBL" id="EHI56785.1"/>
    </source>
</evidence>
<proteinExistence type="predicted"/>
<evidence type="ECO:0000313" key="2">
    <source>
        <dbReference type="Proteomes" id="UP000003011"/>
    </source>
</evidence>
<accession>G5GEP7</accession>
<dbReference type="RefSeq" id="WP_005538941.1">
    <property type="nucleotide sequence ID" value="NZ_JH378829.1"/>
</dbReference>
<dbReference type="SUPFAM" id="SSF52540">
    <property type="entry name" value="P-loop containing nucleoside triphosphate hydrolases"/>
    <property type="match status" value="1"/>
</dbReference>
<comment type="caution">
    <text evidence="1">The sequence shown here is derived from an EMBL/GenBank/DDBJ whole genome shotgun (WGS) entry which is preliminary data.</text>
</comment>
<dbReference type="PATRIC" id="fig|679200.3.peg.37"/>
<name>G5GEP7_9FIRM</name>
<dbReference type="Gene3D" id="3.40.50.300">
    <property type="entry name" value="P-loop containing nucleotide triphosphate hydrolases"/>
    <property type="match status" value="1"/>
</dbReference>
<gene>
    <name evidence="1" type="ORF">HMPREF9333_00035</name>
</gene>
<reference evidence="1 2" key="1">
    <citation type="submission" date="2011-08" db="EMBL/GenBank/DDBJ databases">
        <title>The Genome Sequence of Johnsonella ignava ATCC 51276.</title>
        <authorList>
            <consortium name="The Broad Institute Genome Sequencing Platform"/>
            <person name="Earl A."/>
            <person name="Ward D."/>
            <person name="Feldgarden M."/>
            <person name="Gevers D."/>
            <person name="Izard J."/>
            <person name="Blanton J.M."/>
            <person name="Baranova O.V."/>
            <person name="Dewhirst F.E."/>
            <person name="Young S.K."/>
            <person name="Zeng Q."/>
            <person name="Gargeya S."/>
            <person name="Fitzgerald M."/>
            <person name="Haas B."/>
            <person name="Abouelleil A."/>
            <person name="Alvarado L."/>
            <person name="Arachchi H.M."/>
            <person name="Berlin A."/>
            <person name="Brown A."/>
            <person name="Chapman S.B."/>
            <person name="Chen Z."/>
            <person name="Dunbar C."/>
            <person name="Freedman E."/>
            <person name="Gearin G."/>
            <person name="Gellesch M."/>
            <person name="Goldberg J."/>
            <person name="Griggs A."/>
            <person name="Gujja S."/>
            <person name="Heiman D."/>
            <person name="Howarth C."/>
            <person name="Larson L."/>
            <person name="Lui A."/>
            <person name="MacDonald P.J.P."/>
            <person name="Montmayeur A."/>
            <person name="Murphy C."/>
            <person name="Neiman D."/>
            <person name="Pearson M."/>
            <person name="Priest M."/>
            <person name="Roberts A."/>
            <person name="Saif S."/>
            <person name="Shea T."/>
            <person name="Shenoy N."/>
            <person name="Sisk P."/>
            <person name="Stolte C."/>
            <person name="Sykes S."/>
            <person name="Wortman J."/>
            <person name="Nusbaum C."/>
            <person name="Birren B."/>
        </authorList>
    </citation>
    <scope>NUCLEOTIDE SEQUENCE [LARGE SCALE GENOMIC DNA]</scope>
    <source>
        <strain evidence="1 2">ATCC 51276</strain>
    </source>
</reference>
<dbReference type="Pfam" id="PF13481">
    <property type="entry name" value="AAA_25"/>
    <property type="match status" value="1"/>
</dbReference>
<sequence>MESKLKIISMDTVQAEEIKWLWKPYIPFGKLTIVQGDPGEGKTTFSLWLASLLTQGKCFDEAGNLIQTSPVNVVYQTAEDGLADTVKPRLMAAGADCSRVKVIDDSEKSLYMDDERLEEALRETKAKLLILDPLQAYLGDRVDMNRANEAREMTKKLGAMAERTGCAVILIGHMNKGSGAKAAYRGIGSIDFFAIARSVLLVARVPDDSTIRAVAQIKCNLAAEGSTMAFRLDENGFTWLGEYDISADELLSGFAGRDKHKAAEEFLKKILSNGKEVPVSSIFAQAKVIGVSKRTVENVKRELGVKSIKNGVAWLWKME</sequence>
<dbReference type="eggNOG" id="COG1066">
    <property type="taxonomic scope" value="Bacteria"/>
</dbReference>
<dbReference type="STRING" id="679200.HMPREF9333_00035"/>
<dbReference type="Proteomes" id="UP000003011">
    <property type="component" value="Unassembled WGS sequence"/>
</dbReference>
<dbReference type="EMBL" id="ACZL01000002">
    <property type="protein sequence ID" value="EHI56785.1"/>
    <property type="molecule type" value="Genomic_DNA"/>
</dbReference>
<dbReference type="HOGENOM" id="CLU_039599_0_0_9"/>
<protein>
    <recommendedName>
        <fullName evidence="3">AAA+ ATPase domain-containing protein</fullName>
    </recommendedName>
</protein>
<evidence type="ECO:0008006" key="3">
    <source>
        <dbReference type="Google" id="ProtNLM"/>
    </source>
</evidence>
<dbReference type="InterPro" id="IPR027417">
    <property type="entry name" value="P-loop_NTPase"/>
</dbReference>
<keyword evidence="2" id="KW-1185">Reference proteome</keyword>
<dbReference type="AlphaFoldDB" id="G5GEP7"/>